<dbReference type="SUPFAM" id="SSF48726">
    <property type="entry name" value="Immunoglobulin"/>
    <property type="match status" value="2"/>
</dbReference>
<dbReference type="OrthoDB" id="8865476at2759"/>
<reference evidence="6" key="2">
    <citation type="submission" date="2025-09" db="UniProtKB">
        <authorList>
            <consortium name="Ensembl"/>
        </authorList>
    </citation>
    <scope>IDENTIFICATION</scope>
</reference>
<keyword evidence="4" id="KW-0732">Signal</keyword>
<feature type="chain" id="PRO_5017313668" evidence="4">
    <location>
        <begin position="18"/>
        <end position="244"/>
    </location>
</feature>
<dbReference type="PANTHER" id="PTHR11860:SF87">
    <property type="entry name" value="CMRF35-LIKE MOLECULE 8"/>
    <property type="match status" value="1"/>
</dbReference>
<dbReference type="Proteomes" id="UP000261540">
    <property type="component" value="Unplaced"/>
</dbReference>
<dbReference type="GO" id="GO:0004888">
    <property type="term" value="F:transmembrane signaling receptor activity"/>
    <property type="evidence" value="ECO:0007669"/>
    <property type="project" value="TreeGrafter"/>
</dbReference>
<dbReference type="GeneTree" id="ENSGT00950000182977"/>
<dbReference type="InterPro" id="IPR050671">
    <property type="entry name" value="CD300_family_receptors"/>
</dbReference>
<evidence type="ECO:0000313" key="7">
    <source>
        <dbReference type="Proteomes" id="UP000261540"/>
    </source>
</evidence>
<evidence type="ECO:0000256" key="4">
    <source>
        <dbReference type="SAM" id="SignalP"/>
    </source>
</evidence>
<evidence type="ECO:0000313" key="6">
    <source>
        <dbReference type="Ensembl" id="ENSPKIP00000016778.1"/>
    </source>
</evidence>
<feature type="domain" description="Ig-like" evidence="5">
    <location>
        <begin position="122"/>
        <end position="227"/>
    </location>
</feature>
<dbReference type="Gene3D" id="2.60.40.10">
    <property type="entry name" value="Immunoglobulins"/>
    <property type="match status" value="2"/>
</dbReference>
<dbReference type="InterPro" id="IPR013106">
    <property type="entry name" value="Ig_V-set"/>
</dbReference>
<evidence type="ECO:0000259" key="5">
    <source>
        <dbReference type="PROSITE" id="PS50835"/>
    </source>
</evidence>
<dbReference type="InterPro" id="IPR013783">
    <property type="entry name" value="Ig-like_fold"/>
</dbReference>
<feature type="signal peptide" evidence="4">
    <location>
        <begin position="1"/>
        <end position="17"/>
    </location>
</feature>
<dbReference type="Pfam" id="PF07686">
    <property type="entry name" value="V-set"/>
    <property type="match status" value="2"/>
</dbReference>
<keyword evidence="3" id="KW-0472">Membrane</keyword>
<reference evidence="6" key="1">
    <citation type="submission" date="2025-08" db="UniProtKB">
        <authorList>
            <consortium name="Ensembl"/>
        </authorList>
    </citation>
    <scope>IDENTIFICATION</scope>
</reference>
<organism evidence="6 7">
    <name type="scientific">Paramormyrops kingsleyae</name>
    <dbReference type="NCBI Taxonomy" id="1676925"/>
    <lineage>
        <taxon>Eukaryota</taxon>
        <taxon>Metazoa</taxon>
        <taxon>Chordata</taxon>
        <taxon>Craniata</taxon>
        <taxon>Vertebrata</taxon>
        <taxon>Euteleostomi</taxon>
        <taxon>Actinopterygii</taxon>
        <taxon>Neopterygii</taxon>
        <taxon>Teleostei</taxon>
        <taxon>Osteoglossocephala</taxon>
        <taxon>Osteoglossomorpha</taxon>
        <taxon>Osteoglossiformes</taxon>
        <taxon>Mormyridae</taxon>
        <taxon>Paramormyrops</taxon>
    </lineage>
</organism>
<dbReference type="GO" id="GO:0005886">
    <property type="term" value="C:plasma membrane"/>
    <property type="evidence" value="ECO:0007669"/>
    <property type="project" value="TreeGrafter"/>
</dbReference>
<keyword evidence="7" id="KW-1185">Reference proteome</keyword>
<evidence type="ECO:0000256" key="1">
    <source>
        <dbReference type="ARBA" id="ARBA00004370"/>
    </source>
</evidence>
<comment type="subcellular location">
    <subcellularLocation>
        <location evidence="1">Membrane</location>
    </subcellularLocation>
</comment>
<evidence type="ECO:0000256" key="2">
    <source>
        <dbReference type="ARBA" id="ARBA00022692"/>
    </source>
</evidence>
<dbReference type="SMART" id="SM00409">
    <property type="entry name" value="IG"/>
    <property type="match status" value="2"/>
</dbReference>
<dbReference type="PROSITE" id="PS50835">
    <property type="entry name" value="IG_LIKE"/>
    <property type="match status" value="2"/>
</dbReference>
<dbReference type="InterPro" id="IPR036179">
    <property type="entry name" value="Ig-like_dom_sf"/>
</dbReference>
<dbReference type="CDD" id="cd05716">
    <property type="entry name" value="IgV_pIgR_like"/>
    <property type="match status" value="2"/>
</dbReference>
<keyword evidence="2" id="KW-0812">Transmembrane</keyword>
<dbReference type="KEGG" id="pki:111847050"/>
<dbReference type="InterPro" id="IPR007110">
    <property type="entry name" value="Ig-like_dom"/>
</dbReference>
<dbReference type="InterPro" id="IPR003599">
    <property type="entry name" value="Ig_sub"/>
</dbReference>
<dbReference type="AlphaFoldDB" id="A0A3B3REL8"/>
<evidence type="ECO:0000256" key="3">
    <source>
        <dbReference type="ARBA" id="ARBA00023136"/>
    </source>
</evidence>
<name>A0A3B3REL8_9TELE</name>
<protein>
    <submittedName>
        <fullName evidence="6">CMRF35-like molecule 5</fullName>
    </submittedName>
</protein>
<dbReference type="SMART" id="SM00406">
    <property type="entry name" value="IGv"/>
    <property type="match status" value="2"/>
</dbReference>
<feature type="domain" description="Ig-like" evidence="5">
    <location>
        <begin position="3"/>
        <end position="115"/>
    </location>
</feature>
<proteinExistence type="predicted"/>
<accession>A0A3B3REL8</accession>
<dbReference type="PANTHER" id="PTHR11860">
    <property type="entry name" value="POLYMERIC-IMMUNOGLOBULIN RECEPTOR"/>
    <property type="match status" value="1"/>
</dbReference>
<sequence length="244" mass="26511">MDPLMLLFLLIAGLTGADSVSSVGSMSVQSGGSVTIPCFYEDSYKTRVKYWCRESDGSSCSPIVRTDSPQRKDGVSIRDNLTKQVFTVTMNNLTAGDSGYYWCGVEISRGSAVVAWVYLSVTQGVSTVSRATVQSGGSVTIPCPYDDKYKTSVKYWCRGSDWSSCSPIVRTDSSQKKDEVSISDDSKKQVFNVTMNNLTAGDSGYYWCGVDTSRGSAVGTRVYLSVTEGKMSVRQTVANEMLSM</sequence>
<dbReference type="Ensembl" id="ENSPKIT00000041278.1">
    <property type="protein sequence ID" value="ENSPKIP00000016778.1"/>
    <property type="gene ID" value="ENSPKIG00000002962.1"/>
</dbReference>